<dbReference type="InterPro" id="IPR051468">
    <property type="entry name" value="Fungal_SecMetab_SDRs"/>
</dbReference>
<dbReference type="GO" id="GO:0016491">
    <property type="term" value="F:oxidoreductase activity"/>
    <property type="evidence" value="ECO:0007669"/>
    <property type="project" value="TreeGrafter"/>
</dbReference>
<comment type="similarity">
    <text evidence="1">Belongs to the short-chain dehydrogenases/reductases (SDR) family.</text>
</comment>
<dbReference type="InterPro" id="IPR036291">
    <property type="entry name" value="NAD(P)-bd_dom_sf"/>
</dbReference>
<dbReference type="SUPFAM" id="SSF51735">
    <property type="entry name" value="NAD(P)-binding Rossmann-fold domains"/>
    <property type="match status" value="1"/>
</dbReference>
<dbReference type="PANTHER" id="PTHR43544">
    <property type="entry name" value="SHORT-CHAIN DEHYDROGENASE/REDUCTASE"/>
    <property type="match status" value="1"/>
</dbReference>
<organism evidence="2 3">
    <name type="scientific">Penicillium egyptiacum</name>
    <dbReference type="NCBI Taxonomy" id="1303716"/>
    <lineage>
        <taxon>Eukaryota</taxon>
        <taxon>Fungi</taxon>
        <taxon>Dikarya</taxon>
        <taxon>Ascomycota</taxon>
        <taxon>Pezizomycotina</taxon>
        <taxon>Eurotiomycetes</taxon>
        <taxon>Eurotiomycetidae</taxon>
        <taxon>Eurotiales</taxon>
        <taxon>Aspergillaceae</taxon>
        <taxon>Penicillium</taxon>
    </lineage>
</organism>
<dbReference type="Pfam" id="PF00106">
    <property type="entry name" value="adh_short"/>
    <property type="match status" value="1"/>
</dbReference>
<dbReference type="GO" id="GO:0005737">
    <property type="term" value="C:cytoplasm"/>
    <property type="evidence" value="ECO:0007669"/>
    <property type="project" value="TreeGrafter"/>
</dbReference>
<name>A0A9W4K397_9EURO</name>
<dbReference type="Gene3D" id="3.40.50.720">
    <property type="entry name" value="NAD(P)-binding Rossmann-like Domain"/>
    <property type="match status" value="1"/>
</dbReference>
<dbReference type="Proteomes" id="UP001154252">
    <property type="component" value="Unassembled WGS sequence"/>
</dbReference>
<dbReference type="GO" id="GO:0019748">
    <property type="term" value="P:secondary metabolic process"/>
    <property type="evidence" value="ECO:0007669"/>
    <property type="project" value="TreeGrafter"/>
</dbReference>
<dbReference type="OrthoDB" id="1933717at2759"/>
<sequence length="247" mass="26440">MSQQTIILITGANSGVGYATAQILAEHPNHHVILACRDPQKGQKALSELQSKSLKGTLSLLQLDVEDDTSITQAVHTVDEQHNRLDVLISNAGSAAPNSSGRARLNQIFSTNVIGATLVSEAFIPLLLKSEKPYLIQVSSGLGSMKMATDPSSVMYAAPWDEYRASKAALNMITVQMHKRLQSHVRVFAFCPGLVRSNLRGEDEAAVSAYGRAGDPLESGRGILGIVLGERDGEAGGFVNKDGSFPW</sequence>
<proteinExistence type="inferred from homology"/>
<dbReference type="PRINTS" id="PR00081">
    <property type="entry name" value="GDHRDH"/>
</dbReference>
<comment type="caution">
    <text evidence="2">The sequence shown here is derived from an EMBL/GenBank/DDBJ whole genome shotgun (WGS) entry which is preliminary data.</text>
</comment>
<evidence type="ECO:0000256" key="1">
    <source>
        <dbReference type="ARBA" id="ARBA00006484"/>
    </source>
</evidence>
<dbReference type="EMBL" id="CAJVRC010000839">
    <property type="protein sequence ID" value="CAG8888248.1"/>
    <property type="molecule type" value="Genomic_DNA"/>
</dbReference>
<evidence type="ECO:0000313" key="2">
    <source>
        <dbReference type="EMBL" id="CAG8888248.1"/>
    </source>
</evidence>
<dbReference type="PANTHER" id="PTHR43544:SF32">
    <property type="entry name" value="CHAIN DEHYDROGENASE, PUTATIVE (AFU_ORTHOLOGUE AFUA_5G01530)-RELATED"/>
    <property type="match status" value="1"/>
</dbReference>
<accession>A0A9W4K397</accession>
<gene>
    <name evidence="2" type="ORF">PEGY_LOCUS1498</name>
</gene>
<reference evidence="2" key="1">
    <citation type="submission" date="2021-07" db="EMBL/GenBank/DDBJ databases">
        <authorList>
            <person name="Branca A.L. A."/>
        </authorList>
    </citation>
    <scope>NUCLEOTIDE SEQUENCE</scope>
</reference>
<protein>
    <submittedName>
        <fullName evidence="2">Uncharacterized protein</fullName>
    </submittedName>
</protein>
<evidence type="ECO:0000313" key="3">
    <source>
        <dbReference type="Proteomes" id="UP001154252"/>
    </source>
</evidence>
<dbReference type="AlphaFoldDB" id="A0A9W4K397"/>
<keyword evidence="3" id="KW-1185">Reference proteome</keyword>
<dbReference type="InterPro" id="IPR002347">
    <property type="entry name" value="SDR_fam"/>
</dbReference>